<dbReference type="SUPFAM" id="SSF53098">
    <property type="entry name" value="Ribonuclease H-like"/>
    <property type="match status" value="1"/>
</dbReference>
<dbReference type="InterPro" id="IPR038721">
    <property type="entry name" value="IS701-like_DDE_dom"/>
</dbReference>
<reference evidence="2 3" key="1">
    <citation type="submission" date="2016-10" db="EMBL/GenBank/DDBJ databases">
        <authorList>
            <person name="Varghese N."/>
            <person name="Submissions S."/>
        </authorList>
    </citation>
    <scope>NUCLEOTIDE SEQUENCE [LARGE SCALE GENOMIC DNA]</scope>
    <source>
        <strain evidence="2 3">WG10</strain>
    </source>
</reference>
<evidence type="ECO:0000259" key="1">
    <source>
        <dbReference type="Pfam" id="PF13546"/>
    </source>
</evidence>
<protein>
    <submittedName>
        <fullName evidence="2">Transposase DDE domain-containing protein</fullName>
    </submittedName>
</protein>
<dbReference type="Gene3D" id="3.90.350.10">
    <property type="entry name" value="Transposase Inhibitor Protein From Tn5, Chain A, domain 1"/>
    <property type="match status" value="1"/>
</dbReference>
<name>A0A1G6S251_9FIRM</name>
<dbReference type="RefSeq" id="WP_149796902.1">
    <property type="nucleotide sequence ID" value="NZ_FMYT01000027.1"/>
</dbReference>
<feature type="domain" description="Transposase IS701-like DDE" evidence="1">
    <location>
        <begin position="50"/>
        <end position="282"/>
    </location>
</feature>
<gene>
    <name evidence="2" type="ORF">SAMN04488597_1274</name>
</gene>
<evidence type="ECO:0000313" key="2">
    <source>
        <dbReference type="EMBL" id="SDD10754.1"/>
    </source>
</evidence>
<dbReference type="InterPro" id="IPR012337">
    <property type="entry name" value="RNaseH-like_sf"/>
</dbReference>
<proteinExistence type="predicted"/>
<evidence type="ECO:0000313" key="3">
    <source>
        <dbReference type="Proteomes" id="UP000324896"/>
    </source>
</evidence>
<dbReference type="EMBL" id="FMYT01000027">
    <property type="protein sequence ID" value="SDD10754.1"/>
    <property type="molecule type" value="Genomic_DNA"/>
</dbReference>
<sequence length="457" mass="53135">MKIIPQIYQNDKKIFSTVSTFFKKYRIASVLKAANAYKTKGVPVSSIFFYLFSLIFDNRSMYMDILTGKNEKDFAKDTVYRFMKSININWIQFTTLFSGRIIDDSIEHLTDNDRVNVLIIDDTTFERSRSKKVELLAKIYDHAKKQYKYGFRLLTLGWSDGNTFLPVNSCLLSTKNSKNRINEAAEVDKRTVGYSRRKLAQTKATKVMLELLEAAKKAAIPASHVLFDTWFCSPSSLIAIKNIGYDVIAMAKKTSKVHYLYNGEMQPLTKIFRENRKRRGRSRYLLSVEVTIVKDEQSIPARIVYVRNRNKRNEYLALITTDMKLTEEEVIRIYGKRWEIEVFFKVCKSYLKLSKECRSLSYDAMTAHTAIVFTRYMLLSVENRKYADDRTLGQMFYLLVDEMADITWIQAIHMLIEVFISTIKDKLSLTSKQLNQLLEAFIMALPENLVEHLPISA</sequence>
<organism evidence="2 3">
    <name type="scientific">Halanaerobium congolense</name>
    <dbReference type="NCBI Taxonomy" id="54121"/>
    <lineage>
        <taxon>Bacteria</taxon>
        <taxon>Bacillati</taxon>
        <taxon>Bacillota</taxon>
        <taxon>Clostridia</taxon>
        <taxon>Halanaerobiales</taxon>
        <taxon>Halanaerobiaceae</taxon>
        <taxon>Halanaerobium</taxon>
    </lineage>
</organism>
<dbReference type="Proteomes" id="UP000324896">
    <property type="component" value="Unassembled WGS sequence"/>
</dbReference>
<dbReference type="AlphaFoldDB" id="A0A1G6S251"/>
<accession>A0A1G6S251</accession>
<dbReference type="Pfam" id="PF13546">
    <property type="entry name" value="DDE_5"/>
    <property type="match status" value="1"/>
</dbReference>